<protein>
    <submittedName>
        <fullName evidence="2">Phage abortive infection protein</fullName>
    </submittedName>
</protein>
<dbReference type="Proteomes" id="UP001595477">
    <property type="component" value="Unassembled WGS sequence"/>
</dbReference>
<feature type="transmembrane region" description="Helical" evidence="1">
    <location>
        <begin position="27"/>
        <end position="45"/>
    </location>
</feature>
<accession>A0ABV7JQE0</accession>
<reference evidence="3" key="1">
    <citation type="journal article" date="2019" name="Int. J. Syst. Evol. Microbiol.">
        <title>The Global Catalogue of Microorganisms (GCM) 10K type strain sequencing project: providing services to taxonomists for standard genome sequencing and annotation.</title>
        <authorList>
            <consortium name="The Broad Institute Genomics Platform"/>
            <consortium name="The Broad Institute Genome Sequencing Center for Infectious Disease"/>
            <person name="Wu L."/>
            <person name="Ma J."/>
        </authorList>
    </citation>
    <scope>NUCLEOTIDE SEQUENCE [LARGE SCALE GENOMIC DNA]</scope>
    <source>
        <strain evidence="3">KCTC 52449</strain>
    </source>
</reference>
<dbReference type="EMBL" id="JBHRSX010000005">
    <property type="protein sequence ID" value="MFC3200299.1"/>
    <property type="molecule type" value="Genomic_DNA"/>
</dbReference>
<comment type="caution">
    <text evidence="2">The sequence shown here is derived from an EMBL/GenBank/DDBJ whole genome shotgun (WGS) entry which is preliminary data.</text>
</comment>
<feature type="transmembrane region" description="Helical" evidence="1">
    <location>
        <begin position="57"/>
        <end position="80"/>
    </location>
</feature>
<dbReference type="InterPro" id="IPR031709">
    <property type="entry name" value="PutAbiC"/>
</dbReference>
<dbReference type="Pfam" id="PF16872">
    <property type="entry name" value="putAbiC"/>
    <property type="match status" value="1"/>
</dbReference>
<proteinExistence type="predicted"/>
<evidence type="ECO:0000313" key="2">
    <source>
        <dbReference type="EMBL" id="MFC3200299.1"/>
    </source>
</evidence>
<gene>
    <name evidence="2" type="ORF">ACFOEW_00495</name>
</gene>
<dbReference type="RefSeq" id="WP_123326648.1">
    <property type="nucleotide sequence ID" value="NZ_JBHRSX010000005.1"/>
</dbReference>
<name>A0ABV7JQE0_9ALTE</name>
<keyword evidence="3" id="KW-1185">Reference proteome</keyword>
<evidence type="ECO:0000313" key="3">
    <source>
        <dbReference type="Proteomes" id="UP001595477"/>
    </source>
</evidence>
<keyword evidence="1" id="KW-0472">Membrane</keyword>
<organism evidence="2 3">
    <name type="scientific">Alteromonas oceani</name>
    <dbReference type="NCBI Taxonomy" id="2071609"/>
    <lineage>
        <taxon>Bacteria</taxon>
        <taxon>Pseudomonadati</taxon>
        <taxon>Pseudomonadota</taxon>
        <taxon>Gammaproteobacteria</taxon>
        <taxon>Alteromonadales</taxon>
        <taxon>Alteromonadaceae</taxon>
        <taxon>Alteromonas/Salinimonas group</taxon>
        <taxon>Alteromonas</taxon>
    </lineage>
</organism>
<keyword evidence="1" id="KW-1133">Transmembrane helix</keyword>
<sequence length="275" mass="32540">MNKKIYEFFLRFIGSEDDSTTQGLYKLFQVALFAIVIVFFINLLSLGKSSFGEWGDFFGGVLNPILTFLTFMGLLITIVIQQKELKEARAEFKRSADALDEQSISMKRQSFENTFFQMLTQHNEIINSIDLVNAETSVTTRGRDCFKVFYNRLAKEYRSNEKKGNGKYSHESIAKLAYKNFWRDHESELAHYFRFLFNFIRFVDESEFKEGLYIKLLRAQLSERELLLLFYNTLTEQGKAFYPYVYEYQLFDNMPKMKILNKDHLELFEKQAYGE</sequence>
<keyword evidence="1" id="KW-0812">Transmembrane</keyword>
<evidence type="ECO:0000256" key="1">
    <source>
        <dbReference type="SAM" id="Phobius"/>
    </source>
</evidence>